<name>A0AAC8TIM4_9BACT</name>
<feature type="transmembrane region" description="Helical" evidence="7">
    <location>
        <begin position="211"/>
        <end position="232"/>
    </location>
</feature>
<feature type="transmembrane region" description="Helical" evidence="7">
    <location>
        <begin position="65"/>
        <end position="89"/>
    </location>
</feature>
<evidence type="ECO:0000256" key="4">
    <source>
        <dbReference type="ARBA" id="ARBA00022989"/>
    </source>
</evidence>
<keyword evidence="4 7" id="KW-1133">Transmembrane helix</keyword>
<dbReference type="GO" id="GO:0005886">
    <property type="term" value="C:plasma membrane"/>
    <property type="evidence" value="ECO:0007669"/>
    <property type="project" value="UniProtKB-SubCell"/>
</dbReference>
<evidence type="ECO:0000256" key="5">
    <source>
        <dbReference type="ARBA" id="ARBA00023136"/>
    </source>
</evidence>
<feature type="transmembrane region" description="Helical" evidence="7">
    <location>
        <begin position="275"/>
        <end position="299"/>
    </location>
</feature>
<evidence type="ECO:0000256" key="1">
    <source>
        <dbReference type="ARBA" id="ARBA00004651"/>
    </source>
</evidence>
<evidence type="ECO:0000256" key="3">
    <source>
        <dbReference type="ARBA" id="ARBA00022692"/>
    </source>
</evidence>
<feature type="region of interest" description="Disordered" evidence="6">
    <location>
        <begin position="355"/>
        <end position="387"/>
    </location>
</feature>
<evidence type="ECO:0000313" key="10">
    <source>
        <dbReference type="Proteomes" id="UP000035579"/>
    </source>
</evidence>
<dbReference type="InterPro" id="IPR017039">
    <property type="entry name" value="Virul_fac_BrkB"/>
</dbReference>
<evidence type="ECO:0000313" key="8">
    <source>
        <dbReference type="EMBL" id="AKJ06975.1"/>
    </source>
</evidence>
<evidence type="ECO:0000313" key="11">
    <source>
        <dbReference type="Proteomes" id="UP000256345"/>
    </source>
</evidence>
<feature type="transmembrane region" description="Helical" evidence="7">
    <location>
        <begin position="168"/>
        <end position="191"/>
    </location>
</feature>
<dbReference type="PANTHER" id="PTHR30213">
    <property type="entry name" value="INNER MEMBRANE PROTEIN YHJD"/>
    <property type="match status" value="1"/>
</dbReference>
<keyword evidence="5 7" id="KW-0472">Membrane</keyword>
<keyword evidence="2" id="KW-1003">Cell membrane</keyword>
<keyword evidence="3 7" id="KW-0812">Transmembrane</keyword>
<reference evidence="8 10" key="1">
    <citation type="submission" date="2015-05" db="EMBL/GenBank/DDBJ databases">
        <title>Genome assembly of Archangium gephyra DSM 2261.</title>
        <authorList>
            <person name="Sharma G."/>
            <person name="Subramanian S."/>
        </authorList>
    </citation>
    <scope>NUCLEOTIDE SEQUENCE [LARGE SCALE GENOMIC DNA]</scope>
    <source>
        <strain evidence="8 10">DSM 2261</strain>
    </source>
</reference>
<feature type="transmembrane region" description="Helical" evidence="7">
    <location>
        <begin position="244"/>
        <end position="263"/>
    </location>
</feature>
<dbReference type="EMBL" id="QUMU01000005">
    <property type="protein sequence ID" value="REG31738.1"/>
    <property type="molecule type" value="Genomic_DNA"/>
</dbReference>
<accession>A0AAC8TIM4</accession>
<sequence length="387" mass="43267">MDGEGLPAPLLHAGPPVPTFEASILDRAGEAMPFRKPRHLTWREFARRLWVELEEDAVTECAAQLAFYFLFSLFPFLFFLVTLAAYLPFAPGAVDAMMERLGPLMPAEAMQVVQGHLQSLVQDSQPRLITLGFLVALWTASRGVDAFRRALNLAYDVPEYRPYWKTQGLAILMTVAGSLLIPLAFALFLLGGQVGEWIAGRLHFLNVYHAVWYWLRWPFTASLVMLALALCYWRLPAVRHRYQFLSPGAVLATLLWLLTTWGFTQYVEHFGRYNVTYGSIGGVVVLLLWLYLTGLIFILGGEVNAVLEHAEAEAAQAAGKPPPIEAPHLQGAPRGPRSGRERLAFWRWRRRMAERASPEVLPPAEVQEDSGEGSPPGEEPGQHSSLH</sequence>
<proteinExistence type="predicted"/>
<gene>
    <name evidence="8" type="ORF">AA314_08601</name>
    <name evidence="9" type="ORF">ATI61_10562</name>
</gene>
<feature type="region of interest" description="Disordered" evidence="6">
    <location>
        <begin position="317"/>
        <end position="340"/>
    </location>
</feature>
<evidence type="ECO:0000256" key="6">
    <source>
        <dbReference type="SAM" id="MobiDB-lite"/>
    </source>
</evidence>
<dbReference type="KEGG" id="age:AA314_08601"/>
<organism evidence="8 10">
    <name type="scientific">Archangium gephyra</name>
    <dbReference type="NCBI Taxonomy" id="48"/>
    <lineage>
        <taxon>Bacteria</taxon>
        <taxon>Pseudomonadati</taxon>
        <taxon>Myxococcota</taxon>
        <taxon>Myxococcia</taxon>
        <taxon>Myxococcales</taxon>
        <taxon>Cystobacterineae</taxon>
        <taxon>Archangiaceae</taxon>
        <taxon>Archangium</taxon>
    </lineage>
</organism>
<dbReference type="NCBIfam" id="TIGR00765">
    <property type="entry name" value="yihY_not_rbn"/>
    <property type="match status" value="1"/>
</dbReference>
<evidence type="ECO:0000313" key="9">
    <source>
        <dbReference type="EMBL" id="REG31738.1"/>
    </source>
</evidence>
<dbReference type="Pfam" id="PF03631">
    <property type="entry name" value="Virul_fac_BrkB"/>
    <property type="match status" value="1"/>
</dbReference>
<evidence type="ECO:0000256" key="2">
    <source>
        <dbReference type="ARBA" id="ARBA00022475"/>
    </source>
</evidence>
<dbReference type="EMBL" id="CP011509">
    <property type="protein sequence ID" value="AKJ06975.1"/>
    <property type="molecule type" value="Genomic_DNA"/>
</dbReference>
<evidence type="ECO:0000256" key="7">
    <source>
        <dbReference type="SAM" id="Phobius"/>
    </source>
</evidence>
<dbReference type="PANTHER" id="PTHR30213:SF0">
    <property type="entry name" value="UPF0761 MEMBRANE PROTEIN YIHY"/>
    <property type="match status" value="1"/>
</dbReference>
<reference evidence="9 11" key="2">
    <citation type="submission" date="2018-08" db="EMBL/GenBank/DDBJ databases">
        <title>Genomic Encyclopedia of Archaeal and Bacterial Type Strains, Phase II (KMG-II): from individual species to whole genera.</title>
        <authorList>
            <person name="Goeker M."/>
        </authorList>
    </citation>
    <scope>NUCLEOTIDE SEQUENCE [LARGE SCALE GENOMIC DNA]</scope>
    <source>
        <strain evidence="9 11">DSM 2261</strain>
    </source>
</reference>
<keyword evidence="11" id="KW-1185">Reference proteome</keyword>
<protein>
    <submittedName>
        <fullName evidence="9">Membrane protein</fullName>
    </submittedName>
    <submittedName>
        <fullName evidence="8">Ribonuclease BN</fullName>
    </submittedName>
</protein>
<dbReference type="AlphaFoldDB" id="A0AAC8TIM4"/>
<comment type="subcellular location">
    <subcellularLocation>
        <location evidence="1">Cell membrane</location>
        <topology evidence="1">Multi-pass membrane protein</topology>
    </subcellularLocation>
</comment>
<dbReference type="Proteomes" id="UP000256345">
    <property type="component" value="Unassembled WGS sequence"/>
</dbReference>
<dbReference type="Proteomes" id="UP000035579">
    <property type="component" value="Chromosome"/>
</dbReference>